<dbReference type="SUPFAM" id="SSF103378">
    <property type="entry name" value="2-methylcitrate dehydratase PrpD"/>
    <property type="match status" value="1"/>
</dbReference>
<dbReference type="Proteomes" id="UP000800235">
    <property type="component" value="Unassembled WGS sequence"/>
</dbReference>
<evidence type="ECO:0000259" key="3">
    <source>
        <dbReference type="Pfam" id="PF19305"/>
    </source>
</evidence>
<dbReference type="InterPro" id="IPR005656">
    <property type="entry name" value="MmgE_PrpD"/>
</dbReference>
<evidence type="ECO:0000313" key="5">
    <source>
        <dbReference type="Proteomes" id="UP000800235"/>
    </source>
</evidence>
<evidence type="ECO:0000256" key="1">
    <source>
        <dbReference type="ARBA" id="ARBA00006174"/>
    </source>
</evidence>
<dbReference type="InterPro" id="IPR042183">
    <property type="entry name" value="MmgE/PrpD_sf_1"/>
</dbReference>
<keyword evidence="5" id="KW-1185">Reference proteome</keyword>
<accession>A0A9P4NSN9</accession>
<dbReference type="Pfam" id="PF03972">
    <property type="entry name" value="MmgE_PrpD_N"/>
    <property type="match status" value="1"/>
</dbReference>
<comment type="caution">
    <text evidence="4">The sequence shown here is derived from an EMBL/GenBank/DDBJ whole genome shotgun (WGS) entry which is preliminary data.</text>
</comment>
<dbReference type="OrthoDB" id="10267976at2759"/>
<name>A0A9P4NSN9_9PEZI</name>
<dbReference type="InterPro" id="IPR036148">
    <property type="entry name" value="MmgE/PrpD_sf"/>
</dbReference>
<gene>
    <name evidence="4" type="ORF">EJ08DRAFT_696869</name>
</gene>
<dbReference type="AlphaFoldDB" id="A0A9P4NSN9"/>
<dbReference type="Gene3D" id="3.30.1330.120">
    <property type="entry name" value="2-methylcitrate dehydratase PrpD"/>
    <property type="match status" value="1"/>
</dbReference>
<sequence>MYSHKHLLFACAGYANEVMSNTNVAENSLPISITTTLSNFIANSSSTHIPEEWRKLGRLHILDTLASIVACRNLETATVGRKYSLSLSGGTGSSSATILGTHHRASVVDAVFAGAMAGHGAEINDFIPSAYVQPGPAIVSVAIGLAESRGLSGDGVLRAVVTGYEMASRFPKAIGTGNLRKAGLANHGIGPTFGAAAAAASLLKLPPDRIADVFAYCAQQASGSWQWLLDTEHIEKLFVFAGMGARAGLHAALMAEAGFRGVPDSLDNSGGWLQSSAFPGGDSNLTGLVTDLGRRTELTETGFKRYLVGGPTQPAVHGLLTLLPNITTNQEAKATIAMPGSADSFRNAAMPALNLRYLFAIILLDGRLDFIDAQSRKRLQTDTAVQDLVRKVEVVQDSTQEAPKGQPRTESARVIIEQVSGKCHEIFVPYVKGYPSHPMSENEVEEKALGLMALFLGVEKAQVVIAKVRELDRTSRVDELVHLIAR</sequence>
<dbReference type="GO" id="GO:0016829">
    <property type="term" value="F:lyase activity"/>
    <property type="evidence" value="ECO:0007669"/>
    <property type="project" value="InterPro"/>
</dbReference>
<dbReference type="Pfam" id="PF19305">
    <property type="entry name" value="MmgE_PrpD_C"/>
    <property type="match status" value="1"/>
</dbReference>
<dbReference type="Gene3D" id="1.10.4100.10">
    <property type="entry name" value="2-methylcitrate dehydratase PrpD"/>
    <property type="match status" value="1"/>
</dbReference>
<feature type="domain" description="MmgE/PrpD N-terminal" evidence="2">
    <location>
        <begin position="36"/>
        <end position="275"/>
    </location>
</feature>
<evidence type="ECO:0000259" key="2">
    <source>
        <dbReference type="Pfam" id="PF03972"/>
    </source>
</evidence>
<organism evidence="4 5">
    <name type="scientific">Tothia fuscella</name>
    <dbReference type="NCBI Taxonomy" id="1048955"/>
    <lineage>
        <taxon>Eukaryota</taxon>
        <taxon>Fungi</taxon>
        <taxon>Dikarya</taxon>
        <taxon>Ascomycota</taxon>
        <taxon>Pezizomycotina</taxon>
        <taxon>Dothideomycetes</taxon>
        <taxon>Pleosporomycetidae</taxon>
        <taxon>Venturiales</taxon>
        <taxon>Cylindrosympodiaceae</taxon>
        <taxon>Tothia</taxon>
    </lineage>
</organism>
<dbReference type="EMBL" id="MU007035">
    <property type="protein sequence ID" value="KAF2430922.1"/>
    <property type="molecule type" value="Genomic_DNA"/>
</dbReference>
<dbReference type="InterPro" id="IPR042188">
    <property type="entry name" value="MmgE/PrpD_sf_2"/>
</dbReference>
<proteinExistence type="inferred from homology"/>
<evidence type="ECO:0000313" key="4">
    <source>
        <dbReference type="EMBL" id="KAF2430922.1"/>
    </source>
</evidence>
<dbReference type="InterPro" id="IPR045337">
    <property type="entry name" value="MmgE_PrpD_C"/>
</dbReference>
<dbReference type="InterPro" id="IPR045336">
    <property type="entry name" value="MmgE_PrpD_N"/>
</dbReference>
<dbReference type="PANTHER" id="PTHR16943">
    <property type="entry name" value="2-METHYLCITRATE DEHYDRATASE-RELATED"/>
    <property type="match status" value="1"/>
</dbReference>
<feature type="domain" description="MmgE/PrpD C-terminal" evidence="3">
    <location>
        <begin position="327"/>
        <end position="471"/>
    </location>
</feature>
<comment type="similarity">
    <text evidence="1">Belongs to the PrpD family.</text>
</comment>
<reference evidence="4" key="1">
    <citation type="journal article" date="2020" name="Stud. Mycol.">
        <title>101 Dothideomycetes genomes: a test case for predicting lifestyles and emergence of pathogens.</title>
        <authorList>
            <person name="Haridas S."/>
            <person name="Albert R."/>
            <person name="Binder M."/>
            <person name="Bloem J."/>
            <person name="Labutti K."/>
            <person name="Salamov A."/>
            <person name="Andreopoulos B."/>
            <person name="Baker S."/>
            <person name="Barry K."/>
            <person name="Bills G."/>
            <person name="Bluhm B."/>
            <person name="Cannon C."/>
            <person name="Castanera R."/>
            <person name="Culley D."/>
            <person name="Daum C."/>
            <person name="Ezra D."/>
            <person name="Gonzalez J."/>
            <person name="Henrissat B."/>
            <person name="Kuo A."/>
            <person name="Liang C."/>
            <person name="Lipzen A."/>
            <person name="Lutzoni F."/>
            <person name="Magnuson J."/>
            <person name="Mondo S."/>
            <person name="Nolan M."/>
            <person name="Ohm R."/>
            <person name="Pangilinan J."/>
            <person name="Park H.-J."/>
            <person name="Ramirez L."/>
            <person name="Alfaro M."/>
            <person name="Sun H."/>
            <person name="Tritt A."/>
            <person name="Yoshinaga Y."/>
            <person name="Zwiers L.-H."/>
            <person name="Turgeon B."/>
            <person name="Goodwin S."/>
            <person name="Spatafora J."/>
            <person name="Crous P."/>
            <person name="Grigoriev I."/>
        </authorList>
    </citation>
    <scope>NUCLEOTIDE SEQUENCE</scope>
    <source>
        <strain evidence="4">CBS 130266</strain>
    </source>
</reference>
<protein>
    <submittedName>
        <fullName evidence="4">MmgE/PrpD family protein</fullName>
    </submittedName>
</protein>
<dbReference type="PANTHER" id="PTHR16943:SF8">
    <property type="entry name" value="2-METHYLCITRATE DEHYDRATASE"/>
    <property type="match status" value="1"/>
</dbReference>